<organism evidence="1 2">
    <name type="scientific">Methylacidiphilum caldifontis</name>
    <dbReference type="NCBI Taxonomy" id="2795386"/>
    <lineage>
        <taxon>Bacteria</taxon>
        <taxon>Pseudomonadati</taxon>
        <taxon>Verrucomicrobiota</taxon>
        <taxon>Methylacidiphilae</taxon>
        <taxon>Methylacidiphilales</taxon>
        <taxon>Methylacidiphilaceae</taxon>
        <taxon>Methylacidiphilum (ex Ratnadevi et al. 2023)</taxon>
    </lineage>
</organism>
<comment type="caution">
    <text evidence="1">The sequence shown here is derived from an EMBL/GenBank/DDBJ whole genome shotgun (WGS) entry which is preliminary data.</text>
</comment>
<protein>
    <recommendedName>
        <fullName evidence="3">Nucleotidyltransferase</fullName>
    </recommendedName>
</protein>
<keyword evidence="2" id="KW-1185">Reference proteome</keyword>
<name>A0A4Y8P8U1_9BACT</name>
<dbReference type="AlphaFoldDB" id="A0A4Y8P8U1"/>
<dbReference type="Proteomes" id="UP000297713">
    <property type="component" value="Unassembled WGS sequence"/>
</dbReference>
<reference evidence="1 2" key="1">
    <citation type="submission" date="2016-05" db="EMBL/GenBank/DDBJ databases">
        <title>Diversity and Homogeneity among Thermoacidophilic Verrucomicrobia Methanotrophs Linked with Geographical Origin.</title>
        <authorList>
            <person name="Erikstad H.-A."/>
            <person name="Smestad N.B."/>
            <person name="Ceballos R.M."/>
            <person name="Birkeland N.-K."/>
        </authorList>
    </citation>
    <scope>NUCLEOTIDE SEQUENCE [LARGE SCALE GENOMIC DNA]</scope>
    <source>
        <strain evidence="1 2">Phi</strain>
    </source>
</reference>
<dbReference type="Pfam" id="PF14907">
    <property type="entry name" value="NTP_transf_5"/>
    <property type="match status" value="1"/>
</dbReference>
<gene>
    <name evidence="1" type="ORF">A7Q10_01620</name>
</gene>
<dbReference type="OrthoDB" id="184725at2"/>
<evidence type="ECO:0000313" key="1">
    <source>
        <dbReference type="EMBL" id="TFE66981.1"/>
    </source>
</evidence>
<sequence>MLQNLEENAILLLGRNSVDAKHWGKIEKIFSSKSFNWELFYQLCFAHGLWGFVFNNIKERFILPKDIYIKLSLLCQSAFKRNLLLFEEQKKILTLFNQEGLPVIPLKGIDFNTRVYGKIFELKTTTDIDFLVLQKDVHKAIDLLQRKLNYYTKASTRKIKQKSILFWNKDISFYKKKDHYDCAPSILELHWSLVFNLWLDHLALEIIWKEKILEKWENIPVLRMSPQNELLFLLVHGSKHRWECLRYVVDVHEFILKCSFNDKQWEEIVRKAFYFRWERFCFLGLSVAQKLYESPVPEEVLEKLGENWIKKEDIFSSTLPFPYIRHFSLFELFSSPKHKLLFSLKSLRFPSEDLVQKFPLPSFLSFLYIPLSAFFSSWAWLRRNFFSLFPYKLKLQLKSIEKHLSNSL</sequence>
<proteinExistence type="predicted"/>
<evidence type="ECO:0000313" key="2">
    <source>
        <dbReference type="Proteomes" id="UP000297713"/>
    </source>
</evidence>
<dbReference type="EMBL" id="LXQC01000165">
    <property type="protein sequence ID" value="TFE66981.1"/>
    <property type="molecule type" value="Genomic_DNA"/>
</dbReference>
<evidence type="ECO:0008006" key="3">
    <source>
        <dbReference type="Google" id="ProtNLM"/>
    </source>
</evidence>
<dbReference type="InterPro" id="IPR039498">
    <property type="entry name" value="NTP_transf_5"/>
</dbReference>
<accession>A0A4Y8P8U1</accession>
<dbReference type="RefSeq" id="WP_134440683.1">
    <property type="nucleotide sequence ID" value="NZ_LXQC01000165.1"/>
</dbReference>